<dbReference type="GO" id="GO:0022857">
    <property type="term" value="F:transmembrane transporter activity"/>
    <property type="evidence" value="ECO:0007669"/>
    <property type="project" value="InterPro"/>
</dbReference>
<evidence type="ECO:0000313" key="11">
    <source>
        <dbReference type="EMBL" id="WSA33142.1"/>
    </source>
</evidence>
<feature type="transmembrane region" description="Helical" evidence="8">
    <location>
        <begin position="235"/>
        <end position="253"/>
    </location>
</feature>
<evidence type="ECO:0000256" key="5">
    <source>
        <dbReference type="ARBA" id="ARBA00022989"/>
    </source>
</evidence>
<sequence>MAAANLFASLGFGMYTAGSAVYFTRHVGIPASQVGAGLTAAGLLWLPLSLYIGRFCDRIGARTAVVWTGAAQAVLLLAATTVHGLAGFLIVVTLLGVVVQGGWICREALVADVVTGDALVGISAYLRSLFNVGVIAGALLSGLALSWDRTPGYQALIIGSALAEATAAVICLRLPKYRQEHFGVSEVPLSDAVRDVPYLALSVLLGILAVGDTILYVGIPLWVLSQPALPPGLGAWLYGLNAVLVIGLQVRLSRAADTYRGVRRLLMLASIATAVSCLAVGASQGRSVLAGVLWLVVAVVLLSLGEVWSAAAGWKIRYDMAPPQAQGTWGGLFALGSSVNLVLGPVLVTVLTARYSAMGWVLLSLAFVAMTTAVVPAMSWALRTRAPRTGSWPETTTGGTAEDPAPYPAAPRSPIPDQRG</sequence>
<dbReference type="EMBL" id="CP109071">
    <property type="protein sequence ID" value="WSA33142.1"/>
    <property type="molecule type" value="Genomic_DNA"/>
</dbReference>
<evidence type="ECO:0000256" key="8">
    <source>
        <dbReference type="SAM" id="Phobius"/>
    </source>
</evidence>
<evidence type="ECO:0000313" key="12">
    <source>
        <dbReference type="Proteomes" id="UP000199343"/>
    </source>
</evidence>
<dbReference type="GO" id="GO:0005886">
    <property type="term" value="C:plasma membrane"/>
    <property type="evidence" value="ECO:0007669"/>
    <property type="project" value="UniProtKB-SubCell"/>
</dbReference>
<feature type="transmembrane region" description="Helical" evidence="8">
    <location>
        <begin position="85"/>
        <end position="105"/>
    </location>
</feature>
<dbReference type="Gene3D" id="1.20.1250.20">
    <property type="entry name" value="MFS general substrate transporter like domains"/>
    <property type="match status" value="2"/>
</dbReference>
<dbReference type="Proteomes" id="UP000199343">
    <property type="component" value="Unassembled WGS sequence"/>
</dbReference>
<keyword evidence="4 8" id="KW-0812">Transmembrane</keyword>
<feature type="transmembrane region" description="Helical" evidence="8">
    <location>
        <begin position="29"/>
        <end position="52"/>
    </location>
</feature>
<feature type="transmembrane region" description="Helical" evidence="8">
    <location>
        <begin position="288"/>
        <end position="308"/>
    </location>
</feature>
<dbReference type="InterPro" id="IPR011701">
    <property type="entry name" value="MFS"/>
</dbReference>
<dbReference type="Pfam" id="PF07690">
    <property type="entry name" value="MFS_1"/>
    <property type="match status" value="1"/>
</dbReference>
<feature type="transmembrane region" description="Helical" evidence="8">
    <location>
        <begin position="357"/>
        <end position="382"/>
    </location>
</feature>
<feature type="transmembrane region" description="Helical" evidence="8">
    <location>
        <begin position="265"/>
        <end position="282"/>
    </location>
</feature>
<keyword evidence="5 8" id="KW-1133">Transmembrane helix</keyword>
<feature type="domain" description="Major facilitator superfamily (MFS) profile" evidence="9">
    <location>
        <begin position="1"/>
        <end position="384"/>
    </location>
</feature>
<dbReference type="AlphaFoldDB" id="A0A1C6TZ29"/>
<keyword evidence="6 8" id="KW-0472">Membrane</keyword>
<evidence type="ECO:0000259" key="9">
    <source>
        <dbReference type="PROSITE" id="PS50850"/>
    </source>
</evidence>
<feature type="compositionally biased region" description="Pro residues" evidence="7">
    <location>
        <begin position="405"/>
        <end position="414"/>
    </location>
</feature>
<evidence type="ECO:0000313" key="10">
    <source>
        <dbReference type="EMBL" id="SCL46908.1"/>
    </source>
</evidence>
<evidence type="ECO:0000256" key="2">
    <source>
        <dbReference type="ARBA" id="ARBA00022448"/>
    </source>
</evidence>
<reference evidence="11 13" key="2">
    <citation type="submission" date="2022-10" db="EMBL/GenBank/DDBJ databases">
        <title>The complete genomes of actinobacterial strains from the NBC collection.</title>
        <authorList>
            <person name="Joergensen T.S."/>
            <person name="Alvarez Arevalo M."/>
            <person name="Sterndorff E.B."/>
            <person name="Faurdal D."/>
            <person name="Vuksanovic O."/>
            <person name="Mourched A.-S."/>
            <person name="Charusanti P."/>
            <person name="Shaw S."/>
            <person name="Blin K."/>
            <person name="Weber T."/>
        </authorList>
    </citation>
    <scope>NUCLEOTIDE SEQUENCE [LARGE SCALE GENOMIC DNA]</scope>
    <source>
        <strain evidence="11 13">NBC 01809</strain>
    </source>
</reference>
<evidence type="ECO:0000256" key="1">
    <source>
        <dbReference type="ARBA" id="ARBA00004651"/>
    </source>
</evidence>
<evidence type="ECO:0000313" key="13">
    <source>
        <dbReference type="Proteomes" id="UP001334804"/>
    </source>
</evidence>
<name>A0A1C6TZ29_9ACTN</name>
<feature type="transmembrane region" description="Helical" evidence="8">
    <location>
        <begin position="153"/>
        <end position="175"/>
    </location>
</feature>
<feature type="region of interest" description="Disordered" evidence="7">
    <location>
        <begin position="388"/>
        <end position="420"/>
    </location>
</feature>
<dbReference type="Proteomes" id="UP001334804">
    <property type="component" value="Chromosome"/>
</dbReference>
<feature type="transmembrane region" description="Helical" evidence="8">
    <location>
        <begin position="196"/>
        <end position="223"/>
    </location>
</feature>
<evidence type="ECO:0000256" key="6">
    <source>
        <dbReference type="ARBA" id="ARBA00023136"/>
    </source>
</evidence>
<dbReference type="RefSeq" id="WP_326564305.1">
    <property type="nucleotide sequence ID" value="NZ_CP109071.1"/>
</dbReference>
<dbReference type="PANTHER" id="PTHR23517:SF2">
    <property type="entry name" value="MULTIDRUG RESISTANCE PROTEIN MDTH"/>
    <property type="match status" value="1"/>
</dbReference>
<comment type="subcellular location">
    <subcellularLocation>
        <location evidence="1">Cell membrane</location>
        <topology evidence="1">Multi-pass membrane protein</topology>
    </subcellularLocation>
</comment>
<feature type="transmembrane region" description="Helical" evidence="8">
    <location>
        <begin position="59"/>
        <end position="79"/>
    </location>
</feature>
<keyword evidence="2" id="KW-0813">Transport</keyword>
<dbReference type="InterPro" id="IPR036259">
    <property type="entry name" value="MFS_trans_sf"/>
</dbReference>
<evidence type="ECO:0000256" key="3">
    <source>
        <dbReference type="ARBA" id="ARBA00022475"/>
    </source>
</evidence>
<feature type="transmembrane region" description="Helical" evidence="8">
    <location>
        <begin position="125"/>
        <end position="147"/>
    </location>
</feature>
<dbReference type="STRING" id="47871.GA0070608_0134"/>
<dbReference type="PROSITE" id="PS50850">
    <property type="entry name" value="MFS"/>
    <property type="match status" value="1"/>
</dbReference>
<keyword evidence="13" id="KW-1185">Reference proteome</keyword>
<dbReference type="InterPro" id="IPR020846">
    <property type="entry name" value="MFS_dom"/>
</dbReference>
<organism evidence="10 12">
    <name type="scientific">Micromonospora peucetia</name>
    <dbReference type="NCBI Taxonomy" id="47871"/>
    <lineage>
        <taxon>Bacteria</taxon>
        <taxon>Bacillati</taxon>
        <taxon>Actinomycetota</taxon>
        <taxon>Actinomycetes</taxon>
        <taxon>Micromonosporales</taxon>
        <taxon>Micromonosporaceae</taxon>
        <taxon>Micromonospora</taxon>
    </lineage>
</organism>
<protein>
    <submittedName>
        <fullName evidence="11">MFS transporter</fullName>
    </submittedName>
    <submittedName>
        <fullName evidence="10">Major Facilitator Superfamily protein</fullName>
    </submittedName>
</protein>
<dbReference type="InterPro" id="IPR050171">
    <property type="entry name" value="MFS_Transporters"/>
</dbReference>
<feature type="transmembrane region" description="Helical" evidence="8">
    <location>
        <begin position="329"/>
        <end position="351"/>
    </location>
</feature>
<evidence type="ECO:0000256" key="4">
    <source>
        <dbReference type="ARBA" id="ARBA00022692"/>
    </source>
</evidence>
<dbReference type="SUPFAM" id="SSF103473">
    <property type="entry name" value="MFS general substrate transporter"/>
    <property type="match status" value="1"/>
</dbReference>
<accession>A0A1C6TZ29</accession>
<proteinExistence type="predicted"/>
<reference evidence="10 12" key="1">
    <citation type="submission" date="2016-06" db="EMBL/GenBank/DDBJ databases">
        <authorList>
            <person name="Kjaerup R.B."/>
            <person name="Dalgaard T.S."/>
            <person name="Juul-Madsen H.R."/>
        </authorList>
    </citation>
    <scope>NUCLEOTIDE SEQUENCE [LARGE SCALE GENOMIC DNA]</scope>
    <source>
        <strain evidence="10 12">DSM 43363</strain>
    </source>
</reference>
<keyword evidence="3" id="KW-1003">Cell membrane</keyword>
<dbReference type="PANTHER" id="PTHR23517">
    <property type="entry name" value="RESISTANCE PROTEIN MDTM, PUTATIVE-RELATED-RELATED"/>
    <property type="match status" value="1"/>
</dbReference>
<dbReference type="EMBL" id="FMIC01000002">
    <property type="protein sequence ID" value="SCL46908.1"/>
    <property type="molecule type" value="Genomic_DNA"/>
</dbReference>
<gene>
    <name evidence="10" type="ORF">GA0070608_0134</name>
    <name evidence="11" type="ORF">OIE14_03435</name>
</gene>
<evidence type="ECO:0000256" key="7">
    <source>
        <dbReference type="SAM" id="MobiDB-lite"/>
    </source>
</evidence>